<dbReference type="GO" id="GO:0034185">
    <property type="term" value="F:apolipoprotein binding"/>
    <property type="evidence" value="ECO:0007669"/>
    <property type="project" value="TreeGrafter"/>
</dbReference>
<evidence type="ECO:0000256" key="35">
    <source>
        <dbReference type="RuleBase" id="RU004262"/>
    </source>
</evidence>
<evidence type="ECO:0000256" key="19">
    <source>
        <dbReference type="ARBA" id="ARBA00030539"/>
    </source>
</evidence>
<dbReference type="InterPro" id="IPR013818">
    <property type="entry name" value="Lipase"/>
</dbReference>
<evidence type="ECO:0000256" key="3">
    <source>
        <dbReference type="ARBA" id="ARBA00004613"/>
    </source>
</evidence>
<dbReference type="InParanoid" id="A0A4W3K0U1"/>
<dbReference type="Pfam" id="PF00151">
    <property type="entry name" value="Lipase"/>
    <property type="match status" value="1"/>
</dbReference>
<dbReference type="GeneID" id="103187101"/>
<gene>
    <name evidence="37" type="primary">lipca</name>
</gene>
<dbReference type="SUPFAM" id="SSF49723">
    <property type="entry name" value="Lipase/lipooxygenase domain (PLAT/LH2 domain)"/>
    <property type="match status" value="1"/>
</dbReference>
<evidence type="ECO:0000256" key="12">
    <source>
        <dbReference type="ARBA" id="ARBA00022729"/>
    </source>
</evidence>
<evidence type="ECO:0000256" key="17">
    <source>
        <dbReference type="ARBA" id="ARBA00023180"/>
    </source>
</evidence>
<keyword evidence="13" id="KW-0378">Hydrolase</keyword>
<reference evidence="38" key="1">
    <citation type="journal article" date="2006" name="Science">
        <title>Ancient noncoding elements conserved in the human genome.</title>
        <authorList>
            <person name="Venkatesh B."/>
            <person name="Kirkness E.F."/>
            <person name="Loh Y.H."/>
            <person name="Halpern A.L."/>
            <person name="Lee A.P."/>
            <person name="Johnson J."/>
            <person name="Dandona N."/>
            <person name="Viswanathan L.D."/>
            <person name="Tay A."/>
            <person name="Venter J.C."/>
            <person name="Strausberg R.L."/>
            <person name="Brenner S."/>
        </authorList>
    </citation>
    <scope>NUCLEOTIDE SEQUENCE [LARGE SCALE GENOMIC DNA]</scope>
</reference>
<evidence type="ECO:0000256" key="23">
    <source>
        <dbReference type="ARBA" id="ARBA00047668"/>
    </source>
</evidence>
<dbReference type="OMA" id="FVRCKED"/>
<name>A0A4W3K0U1_CALMI</name>
<accession>A0A4W3K0U1</accession>
<keyword evidence="33" id="KW-0479">Metal-binding</keyword>
<evidence type="ECO:0000256" key="7">
    <source>
        <dbReference type="ARBA" id="ARBA00013274"/>
    </source>
</evidence>
<evidence type="ECO:0000256" key="4">
    <source>
        <dbReference type="ARBA" id="ARBA00010701"/>
    </source>
</evidence>
<dbReference type="GO" id="GO:0016042">
    <property type="term" value="P:lipid catabolic process"/>
    <property type="evidence" value="ECO:0007669"/>
    <property type="project" value="UniProtKB-KW"/>
</dbReference>
<dbReference type="KEGG" id="cmk:103187101"/>
<dbReference type="GO" id="GO:0004465">
    <property type="term" value="F:lipoprotein lipase activity"/>
    <property type="evidence" value="ECO:0007669"/>
    <property type="project" value="TreeGrafter"/>
</dbReference>
<evidence type="ECO:0000256" key="5">
    <source>
        <dbReference type="ARBA" id="ARBA00011738"/>
    </source>
</evidence>
<evidence type="ECO:0000256" key="29">
    <source>
        <dbReference type="ARBA" id="ARBA00048656"/>
    </source>
</evidence>
<sequence>MTFRNKWERKTRLTPSPLRSLRRGSCTAHQATSLDMNHLGKVRLLLLICVSLNIQTARPQTTDIATEQPPLKRTPHDPITKFQLYKGHTFIGEMCRILPQQSKTLEACNFNTSSPVVMIIHGWTLDGMLENWIWKMAAALKIRQRDVNVIIVDWLLLAHQHYPVAVKNTQRVGQAIANFLDWLEEFHQLSKGKVHLIGYSLGAHVSGFAGNYISGSTKISRITGLDPAGPLFEGVPSNHRLSPDDADFVDALHTFTHGHMGLSVGIQQTVAHYDFYPNGGTFQPGCYFKHMYKHIAEYGILGITQTVKCAHERSVHLFIDSLLNEDKQSVAYWCNDLNTFNKGVCLSCRKNRCNTLGYNIKKVRTQRSKKMYLKTRANMPFKVYHYQFKIRFINQIEHRKLEPSLTVSLYGTKGDSENLPVRLFESITPNKTYTFLIYTDINIGDLMMLKFKWENSAAWTNLWNTVKTYFPWRQGDINPELIVRKIRVKAGETQHKVTFCSLNTANMNLQPAMEKIFIKCKGDRGSRQNRRLRNGTKI</sequence>
<keyword evidence="10" id="KW-0964">Secreted</keyword>
<comment type="subcellular location">
    <subcellularLocation>
        <location evidence="3">Secreted</location>
    </subcellularLocation>
</comment>
<dbReference type="PROSITE" id="PS50095">
    <property type="entry name" value="PLAT"/>
    <property type="match status" value="1"/>
</dbReference>
<dbReference type="PRINTS" id="PR00824">
    <property type="entry name" value="HEPLIPASE"/>
</dbReference>
<dbReference type="InterPro" id="IPR029058">
    <property type="entry name" value="AB_hydrolase_fold"/>
</dbReference>
<evidence type="ECO:0000256" key="8">
    <source>
        <dbReference type="ARBA" id="ARBA00013279"/>
    </source>
</evidence>
<dbReference type="EC" id="3.1.1.5" evidence="7"/>
<dbReference type="PRINTS" id="PR00821">
    <property type="entry name" value="TAGLIPASE"/>
</dbReference>
<evidence type="ECO:0000256" key="30">
    <source>
        <dbReference type="ARBA" id="ARBA00049452"/>
    </source>
</evidence>
<evidence type="ECO:0000256" key="33">
    <source>
        <dbReference type="PIRSR" id="PIRSR000865-2"/>
    </source>
</evidence>
<dbReference type="EC" id="3.1.1.32" evidence="6"/>
<comment type="similarity">
    <text evidence="4 35">Belongs to the AB hydrolase superfamily. Lipase family.</text>
</comment>
<evidence type="ECO:0000256" key="31">
    <source>
        <dbReference type="ARBA" id="ARBA00049531"/>
    </source>
</evidence>
<reference evidence="38" key="3">
    <citation type="journal article" date="2014" name="Nature">
        <title>Elephant shark genome provides unique insights into gnathostome evolution.</title>
        <authorList>
            <consortium name="International Elephant Shark Genome Sequencing Consortium"/>
            <person name="Venkatesh B."/>
            <person name="Lee A.P."/>
            <person name="Ravi V."/>
            <person name="Maurya A.K."/>
            <person name="Lian M.M."/>
            <person name="Swann J.B."/>
            <person name="Ohta Y."/>
            <person name="Flajnik M.F."/>
            <person name="Sutoh Y."/>
            <person name="Kasahara M."/>
            <person name="Hoon S."/>
            <person name="Gangu V."/>
            <person name="Roy S.W."/>
            <person name="Irimia M."/>
            <person name="Korzh V."/>
            <person name="Kondrychyn I."/>
            <person name="Lim Z.W."/>
            <person name="Tay B.H."/>
            <person name="Tohari S."/>
            <person name="Kong K.W."/>
            <person name="Ho S."/>
            <person name="Lorente-Galdos B."/>
            <person name="Quilez J."/>
            <person name="Marques-Bonet T."/>
            <person name="Raney B.J."/>
            <person name="Ingham P.W."/>
            <person name="Tay A."/>
            <person name="Hillier L.W."/>
            <person name="Minx P."/>
            <person name="Boehm T."/>
            <person name="Wilson R.K."/>
            <person name="Brenner S."/>
            <person name="Warren W.C."/>
        </authorList>
    </citation>
    <scope>NUCLEOTIDE SEQUENCE [LARGE SCALE GENOMIC DNA]</scope>
</reference>
<dbReference type="InterPro" id="IPR016272">
    <property type="entry name" value="Lipase_LIPH"/>
</dbReference>
<dbReference type="InterPro" id="IPR000734">
    <property type="entry name" value="TAG_lipase"/>
</dbReference>
<dbReference type="PANTHER" id="PTHR11610:SF2">
    <property type="entry name" value="HEPATIC TRIACYLGLYCEROL LIPASE"/>
    <property type="match status" value="1"/>
</dbReference>
<keyword evidence="16" id="KW-0443">Lipid metabolism</keyword>
<evidence type="ECO:0000256" key="34">
    <source>
        <dbReference type="PROSITE-ProRule" id="PRU00152"/>
    </source>
</evidence>
<keyword evidence="11" id="KW-0358">Heparin-binding</keyword>
<keyword evidence="33" id="KW-0106">Calcium</keyword>
<organism evidence="37 38">
    <name type="scientific">Callorhinchus milii</name>
    <name type="common">Ghost shark</name>
    <dbReference type="NCBI Taxonomy" id="7868"/>
    <lineage>
        <taxon>Eukaryota</taxon>
        <taxon>Metazoa</taxon>
        <taxon>Chordata</taxon>
        <taxon>Craniata</taxon>
        <taxon>Vertebrata</taxon>
        <taxon>Chondrichthyes</taxon>
        <taxon>Holocephali</taxon>
        <taxon>Chimaeriformes</taxon>
        <taxon>Callorhinchidae</taxon>
        <taxon>Callorhinchus</taxon>
    </lineage>
</organism>
<evidence type="ECO:0000256" key="2">
    <source>
        <dbReference type="ARBA" id="ARBA00001024"/>
    </source>
</evidence>
<dbReference type="EC" id="3.1.1.3" evidence="8"/>
<dbReference type="GO" id="GO:0034364">
    <property type="term" value="C:high-density lipoprotein particle"/>
    <property type="evidence" value="ECO:0007669"/>
    <property type="project" value="UniProtKB-KW"/>
</dbReference>
<keyword evidence="38" id="KW-1185">Reference proteome</keyword>
<evidence type="ECO:0000256" key="10">
    <source>
        <dbReference type="ARBA" id="ARBA00022525"/>
    </source>
</evidence>
<protein>
    <recommendedName>
        <fullName evidence="9">Hepatic triacylglycerol lipase</fullName>
        <ecNumber evidence="8">3.1.1.3</ecNumber>
        <ecNumber evidence="6">3.1.1.32</ecNumber>
        <ecNumber evidence="7">3.1.1.5</ecNumber>
    </recommendedName>
    <alternativeName>
        <fullName evidence="19">Lipase member C</fullName>
    </alternativeName>
    <alternativeName>
        <fullName evidence="18">Lysophospholipase</fullName>
    </alternativeName>
    <alternativeName>
        <fullName evidence="20">Phospholipase A1</fullName>
    </alternativeName>
</protein>
<dbReference type="PIRSF" id="PIRSF000865">
    <property type="entry name" value="Lipoprotein_lipase_LIPH"/>
    <property type="match status" value="1"/>
</dbReference>
<dbReference type="RefSeq" id="XP_007904648.1">
    <property type="nucleotide sequence ID" value="XM_007906457.2"/>
</dbReference>
<dbReference type="GeneTree" id="ENSGT00940000157602"/>
<evidence type="ECO:0000256" key="1">
    <source>
        <dbReference type="ARBA" id="ARBA00000111"/>
    </source>
</evidence>
<evidence type="ECO:0000256" key="11">
    <source>
        <dbReference type="ARBA" id="ARBA00022674"/>
    </source>
</evidence>
<comment type="catalytic activity">
    <reaction evidence="28">
        <text>1,2,3-tri-(9Z-octadecenoyl)-glycerol + H2O = di-(9Z)-octadecenoylglycerol + (9Z)-octadecenoate + H(+)</text>
        <dbReference type="Rhea" id="RHEA:38575"/>
        <dbReference type="ChEBI" id="CHEBI:15377"/>
        <dbReference type="ChEBI" id="CHEBI:15378"/>
        <dbReference type="ChEBI" id="CHEBI:30823"/>
        <dbReference type="ChEBI" id="CHEBI:53753"/>
        <dbReference type="ChEBI" id="CHEBI:75945"/>
    </reaction>
    <physiologicalReaction direction="left-to-right" evidence="28">
        <dbReference type="Rhea" id="RHEA:38576"/>
    </physiologicalReaction>
</comment>
<reference evidence="37" key="4">
    <citation type="submission" date="2025-08" db="UniProtKB">
        <authorList>
            <consortium name="Ensembl"/>
        </authorList>
    </citation>
    <scope>IDENTIFICATION</scope>
</reference>
<dbReference type="InterPro" id="IPR033906">
    <property type="entry name" value="Lipase_N"/>
</dbReference>
<evidence type="ECO:0000256" key="18">
    <source>
        <dbReference type="ARBA" id="ARBA00029723"/>
    </source>
</evidence>
<comment type="function">
    <text evidence="21">Catalyzes the hydrolysis of triglycerides and phospholipids present in circulating plasma lipoproteins, including chylomicrons, intermediate density lipoproteins (IDL), low density lipoproteins (LDL) of large size and high density lipoproteins (HDL), releasing free fatty acids (FFA) and smaller lipoprotein particles. Also exhibits lysophospholipase activity. Can hydrolyze both neutral lipid and phospholipid substrates but shows a greater binding affinity for neutral lipid substrates than phospholipid substrates. In native LDL, preferentially hydrolyzes the phosphatidylcholine species containing polyunsaturated fatty acids at sn-2 position.</text>
</comment>
<dbReference type="GO" id="GO:0004622">
    <property type="term" value="F:phosphatidylcholine lysophospholipase activity"/>
    <property type="evidence" value="ECO:0007669"/>
    <property type="project" value="UniProtKB-EC"/>
</dbReference>
<dbReference type="OrthoDB" id="199913at2759"/>
<evidence type="ECO:0000256" key="22">
    <source>
        <dbReference type="ARBA" id="ARBA00047643"/>
    </source>
</evidence>
<evidence type="ECO:0000256" key="27">
    <source>
        <dbReference type="ARBA" id="ARBA00048382"/>
    </source>
</evidence>
<comment type="catalytic activity">
    <reaction evidence="24">
        <text>1,3-di-(9Z-octadecenoyl)-glycerol + H2O = 3-(9Z-octadecenoyl)-sn-glycerol + (9Z)-octadecenoate + H(+)</text>
        <dbReference type="Rhea" id="RHEA:38651"/>
        <dbReference type="ChEBI" id="CHEBI:15377"/>
        <dbReference type="ChEBI" id="CHEBI:15378"/>
        <dbReference type="ChEBI" id="CHEBI:30823"/>
        <dbReference type="ChEBI" id="CHEBI:75735"/>
        <dbReference type="ChEBI" id="CHEBI:75938"/>
    </reaction>
    <physiologicalReaction direction="left-to-right" evidence="24">
        <dbReference type="Rhea" id="RHEA:38652"/>
    </physiologicalReaction>
</comment>
<dbReference type="Gene3D" id="3.40.50.1820">
    <property type="entry name" value="alpha/beta hydrolase"/>
    <property type="match status" value="1"/>
</dbReference>
<feature type="binding site" evidence="33">
    <location>
        <position position="240"/>
    </location>
    <ligand>
        <name>Ca(2+)</name>
        <dbReference type="ChEBI" id="CHEBI:29108"/>
    </ligand>
</feature>
<dbReference type="SUPFAM" id="SSF53474">
    <property type="entry name" value="alpha/beta-Hydrolases"/>
    <property type="match status" value="1"/>
</dbReference>
<keyword evidence="17" id="KW-0325">Glycoprotein</keyword>
<comment type="catalytic activity">
    <reaction evidence="27">
        <text>1,2-di-(9Z-octadecenoyl)-sn-glycerol + H2O = 2-(9Z-octadecenoyl)-glycerol + (9Z)-octadecenoate + H(+)</text>
        <dbReference type="Rhea" id="RHEA:38511"/>
        <dbReference type="ChEBI" id="CHEBI:15377"/>
        <dbReference type="ChEBI" id="CHEBI:15378"/>
        <dbReference type="ChEBI" id="CHEBI:30823"/>
        <dbReference type="ChEBI" id="CHEBI:52333"/>
        <dbReference type="ChEBI" id="CHEBI:73990"/>
    </reaction>
    <physiologicalReaction direction="left-to-right" evidence="27">
        <dbReference type="Rhea" id="RHEA:38512"/>
    </physiologicalReaction>
</comment>
<comment type="catalytic activity">
    <reaction evidence="22">
        <text>1,2-di-(9Z-octadecenoyl)-sn-glycero-3-phosphocholine + H2O = (9Z-octadecenoyl)-sn-glycero-3-phosphocholine + (9Z)-octadecenoate + H(+)</text>
        <dbReference type="Rhea" id="RHEA:38699"/>
        <dbReference type="ChEBI" id="CHEBI:15377"/>
        <dbReference type="ChEBI" id="CHEBI:15378"/>
        <dbReference type="ChEBI" id="CHEBI:30823"/>
        <dbReference type="ChEBI" id="CHEBI:74669"/>
        <dbReference type="ChEBI" id="CHEBI:76083"/>
    </reaction>
    <physiologicalReaction direction="left-to-right" evidence="22">
        <dbReference type="Rhea" id="RHEA:38700"/>
    </physiologicalReaction>
</comment>
<evidence type="ECO:0000256" key="28">
    <source>
        <dbReference type="ARBA" id="ARBA00048386"/>
    </source>
</evidence>
<feature type="domain" description="PLAT" evidence="36">
    <location>
        <begin position="384"/>
        <end position="519"/>
    </location>
</feature>
<comment type="catalytic activity">
    <reaction evidence="26">
        <text>1,2,3-tributanoylglycerol + H2O = dibutanoylglycerol + butanoate + H(+)</text>
        <dbReference type="Rhea" id="RHEA:40475"/>
        <dbReference type="ChEBI" id="CHEBI:15377"/>
        <dbReference type="ChEBI" id="CHEBI:15378"/>
        <dbReference type="ChEBI" id="CHEBI:17968"/>
        <dbReference type="ChEBI" id="CHEBI:35020"/>
        <dbReference type="ChEBI" id="CHEBI:76478"/>
    </reaction>
    <physiologicalReaction direction="left-to-right" evidence="26">
        <dbReference type="Rhea" id="RHEA:40476"/>
    </physiologicalReaction>
</comment>
<comment type="subunit">
    <text evidence="5">Homodimer.</text>
</comment>
<comment type="catalytic activity">
    <reaction evidence="25">
        <text>1-(9Z-octadecenoyl)-sn-glycero-3-phospho-L-serine + H2O = sn-glycero-3-phospho-L-serine + (9Z)-octadecenoate + H(+)</text>
        <dbReference type="Rhea" id="RHEA:40499"/>
        <dbReference type="ChEBI" id="CHEBI:15377"/>
        <dbReference type="ChEBI" id="CHEBI:15378"/>
        <dbReference type="ChEBI" id="CHEBI:30823"/>
        <dbReference type="ChEBI" id="CHEBI:64765"/>
        <dbReference type="ChEBI" id="CHEBI:74617"/>
    </reaction>
    <physiologicalReaction direction="left-to-right" evidence="25">
        <dbReference type="Rhea" id="RHEA:40500"/>
    </physiologicalReaction>
</comment>
<evidence type="ECO:0000256" key="21">
    <source>
        <dbReference type="ARBA" id="ARBA00045615"/>
    </source>
</evidence>
<dbReference type="InterPro" id="IPR002333">
    <property type="entry name" value="Lipase_hep"/>
</dbReference>
<feature type="active site" description="Charge relay system" evidence="32">
    <location>
        <position position="311"/>
    </location>
</feature>
<reference evidence="38" key="2">
    <citation type="journal article" date="2007" name="PLoS Biol.">
        <title>Survey sequencing and comparative analysis of the elephant shark (Callorhinchus milii) genome.</title>
        <authorList>
            <person name="Venkatesh B."/>
            <person name="Kirkness E.F."/>
            <person name="Loh Y.H."/>
            <person name="Halpern A.L."/>
            <person name="Lee A.P."/>
            <person name="Johnson J."/>
            <person name="Dandona N."/>
            <person name="Viswanathan L.D."/>
            <person name="Tay A."/>
            <person name="Venter J.C."/>
            <person name="Strausberg R.L."/>
            <person name="Brenner S."/>
        </authorList>
    </citation>
    <scope>NUCLEOTIDE SEQUENCE [LARGE SCALE GENOMIC DNA]</scope>
</reference>
<dbReference type="SMART" id="SM00308">
    <property type="entry name" value="LH2"/>
    <property type="match status" value="1"/>
</dbReference>
<evidence type="ECO:0000259" key="36">
    <source>
        <dbReference type="PROSITE" id="PS50095"/>
    </source>
</evidence>
<keyword evidence="15" id="KW-0442">Lipid degradation</keyword>
<comment type="catalytic activity">
    <reaction evidence="1">
        <text>a 1,2-diacyl-sn-glycero-3-phosphocholine + H2O = a 2-acyl-sn-glycero-3-phosphocholine + a fatty acid + H(+)</text>
        <dbReference type="Rhea" id="RHEA:18689"/>
        <dbReference type="ChEBI" id="CHEBI:15377"/>
        <dbReference type="ChEBI" id="CHEBI:15378"/>
        <dbReference type="ChEBI" id="CHEBI:28868"/>
        <dbReference type="ChEBI" id="CHEBI:57643"/>
        <dbReference type="ChEBI" id="CHEBI:57875"/>
        <dbReference type="EC" id="3.1.1.32"/>
    </reaction>
</comment>
<evidence type="ECO:0000256" key="15">
    <source>
        <dbReference type="ARBA" id="ARBA00022963"/>
    </source>
</evidence>
<dbReference type="GO" id="GO:0008970">
    <property type="term" value="F:phospholipase A1 activity"/>
    <property type="evidence" value="ECO:0007669"/>
    <property type="project" value="UniProtKB-EC"/>
</dbReference>
<proteinExistence type="inferred from homology"/>
<dbReference type="PANTHER" id="PTHR11610">
    <property type="entry name" value="LIPASE"/>
    <property type="match status" value="1"/>
</dbReference>
<dbReference type="FunFam" id="3.40.50.1820:FF:000441">
    <property type="entry name" value="Lipoprotein lipase"/>
    <property type="match status" value="1"/>
</dbReference>
<feature type="active site" description="Nucleophile" evidence="32">
    <location>
        <position position="200"/>
    </location>
</feature>
<dbReference type="STRING" id="7868.ENSCMIP00000048947"/>
<dbReference type="GO" id="GO:0008201">
    <property type="term" value="F:heparin binding"/>
    <property type="evidence" value="ECO:0007669"/>
    <property type="project" value="UniProtKB-KW"/>
</dbReference>
<dbReference type="Pfam" id="PF01477">
    <property type="entry name" value="PLAT"/>
    <property type="match status" value="1"/>
</dbReference>
<evidence type="ECO:0000256" key="24">
    <source>
        <dbReference type="ARBA" id="ARBA00047699"/>
    </source>
</evidence>
<evidence type="ECO:0000256" key="26">
    <source>
        <dbReference type="ARBA" id="ARBA00048377"/>
    </source>
</evidence>
<dbReference type="CDD" id="cd00707">
    <property type="entry name" value="Pancreat_lipase_like"/>
    <property type="match status" value="1"/>
</dbReference>
<dbReference type="CTD" id="393997"/>
<dbReference type="InterPro" id="IPR036392">
    <property type="entry name" value="PLAT/LH2_dom_sf"/>
</dbReference>
<dbReference type="FunFam" id="2.60.60.20:FF:000010">
    <property type="entry name" value="hepatic triacylglycerol lipase"/>
    <property type="match status" value="1"/>
</dbReference>
<dbReference type="AlphaFoldDB" id="A0A4W3K0U1"/>
<evidence type="ECO:0000256" key="9">
    <source>
        <dbReference type="ARBA" id="ARBA00019624"/>
    </source>
</evidence>
<evidence type="ECO:0000313" key="38">
    <source>
        <dbReference type="Proteomes" id="UP000314986"/>
    </source>
</evidence>
<comment type="caution">
    <text evidence="34">Lacks conserved residue(s) required for the propagation of feature annotation.</text>
</comment>
<evidence type="ECO:0000256" key="32">
    <source>
        <dbReference type="PIRSR" id="PIRSR000865-1"/>
    </source>
</evidence>
<comment type="catalytic activity">
    <reaction evidence="30">
        <text>1,2,3-tri-(9Z-octadecenoyl)-glycerol + H2O = 2,3-di-(9Z)-octadecenoyl-sn-glycerol + (9Z)-octadecenoate + H(+)</text>
        <dbReference type="Rhea" id="RHEA:38391"/>
        <dbReference type="ChEBI" id="CHEBI:15377"/>
        <dbReference type="ChEBI" id="CHEBI:15378"/>
        <dbReference type="ChEBI" id="CHEBI:30823"/>
        <dbReference type="ChEBI" id="CHEBI:53753"/>
        <dbReference type="ChEBI" id="CHEBI:75824"/>
    </reaction>
    <physiologicalReaction direction="left-to-right" evidence="30">
        <dbReference type="Rhea" id="RHEA:38392"/>
    </physiologicalReaction>
</comment>
<evidence type="ECO:0000256" key="16">
    <source>
        <dbReference type="ARBA" id="ARBA00023098"/>
    </source>
</evidence>
<evidence type="ECO:0000256" key="13">
    <source>
        <dbReference type="ARBA" id="ARBA00022801"/>
    </source>
</evidence>
<dbReference type="GO" id="GO:0046872">
    <property type="term" value="F:metal ion binding"/>
    <property type="evidence" value="ECO:0007669"/>
    <property type="project" value="UniProtKB-KW"/>
</dbReference>
<keyword evidence="12" id="KW-0732">Signal</keyword>
<comment type="catalytic activity">
    <reaction evidence="31">
        <text>a 1-acyl-sn-glycero-3-phosphocholine + H2O = sn-glycerol 3-phosphocholine + a fatty acid + H(+)</text>
        <dbReference type="Rhea" id="RHEA:15177"/>
        <dbReference type="ChEBI" id="CHEBI:15377"/>
        <dbReference type="ChEBI" id="CHEBI:15378"/>
        <dbReference type="ChEBI" id="CHEBI:16870"/>
        <dbReference type="ChEBI" id="CHEBI:28868"/>
        <dbReference type="ChEBI" id="CHEBI:58168"/>
        <dbReference type="EC" id="3.1.1.5"/>
    </reaction>
</comment>
<dbReference type="InterPro" id="IPR001024">
    <property type="entry name" value="PLAT/LH2_dom"/>
</dbReference>
<keyword evidence="14" id="KW-0345">HDL</keyword>
<feature type="binding site" evidence="33">
    <location>
        <position position="245"/>
    </location>
    <ligand>
        <name>Ca(2+)</name>
        <dbReference type="ChEBI" id="CHEBI:29108"/>
    </ligand>
</feature>
<evidence type="ECO:0000256" key="14">
    <source>
        <dbReference type="ARBA" id="ARBA00022850"/>
    </source>
</evidence>
<feature type="active site" description="Charge relay system" evidence="32">
    <location>
        <position position="226"/>
    </location>
</feature>
<dbReference type="Proteomes" id="UP000314986">
    <property type="component" value="Unassembled WGS sequence"/>
</dbReference>
<comment type="catalytic activity">
    <reaction evidence="2">
        <text>a triacylglycerol + H2O = a diacylglycerol + a fatty acid + H(+)</text>
        <dbReference type="Rhea" id="RHEA:12044"/>
        <dbReference type="ChEBI" id="CHEBI:15377"/>
        <dbReference type="ChEBI" id="CHEBI:15378"/>
        <dbReference type="ChEBI" id="CHEBI:17855"/>
        <dbReference type="ChEBI" id="CHEBI:18035"/>
        <dbReference type="ChEBI" id="CHEBI:28868"/>
        <dbReference type="EC" id="3.1.1.3"/>
    </reaction>
</comment>
<dbReference type="CDD" id="cd01758">
    <property type="entry name" value="PLAT_LPL"/>
    <property type="match status" value="1"/>
</dbReference>
<comment type="catalytic activity">
    <reaction evidence="29">
        <text>1-hexadecanoyl-sn-glycero-3-phosphocholine + H2O = sn-glycerol 3-phosphocholine + hexadecanoate + H(+)</text>
        <dbReference type="Rhea" id="RHEA:40435"/>
        <dbReference type="ChEBI" id="CHEBI:7896"/>
        <dbReference type="ChEBI" id="CHEBI:15377"/>
        <dbReference type="ChEBI" id="CHEBI:15378"/>
        <dbReference type="ChEBI" id="CHEBI:16870"/>
        <dbReference type="ChEBI" id="CHEBI:72998"/>
    </reaction>
    <physiologicalReaction direction="left-to-right" evidence="29">
        <dbReference type="Rhea" id="RHEA:40436"/>
    </physiologicalReaction>
</comment>
<evidence type="ECO:0000256" key="25">
    <source>
        <dbReference type="ARBA" id="ARBA00048284"/>
    </source>
</evidence>
<evidence type="ECO:0000313" key="37">
    <source>
        <dbReference type="Ensembl" id="ENSCMIP00000048947.1"/>
    </source>
</evidence>
<dbReference type="Ensembl" id="ENSCMIT00000049625.1">
    <property type="protein sequence ID" value="ENSCMIP00000048947.1"/>
    <property type="gene ID" value="ENSCMIG00000019965.1"/>
</dbReference>
<evidence type="ECO:0000256" key="6">
    <source>
        <dbReference type="ARBA" id="ARBA00013179"/>
    </source>
</evidence>
<reference evidence="37" key="5">
    <citation type="submission" date="2025-09" db="UniProtKB">
        <authorList>
            <consortium name="Ensembl"/>
        </authorList>
    </citation>
    <scope>IDENTIFICATION</scope>
</reference>
<evidence type="ECO:0000256" key="20">
    <source>
        <dbReference type="ARBA" id="ARBA00031180"/>
    </source>
</evidence>
<comment type="catalytic activity">
    <reaction evidence="23">
        <text>1,2-dihexadecanoyl-sn-glycero-3-phosphocholine + H2O = hexadecanoyl-sn-glycero-3-phosphocholine + hexadecanoate + H(+)</text>
        <dbReference type="Rhea" id="RHEA:41384"/>
        <dbReference type="ChEBI" id="CHEBI:7896"/>
        <dbReference type="ChEBI" id="CHEBI:15377"/>
        <dbReference type="ChEBI" id="CHEBI:15378"/>
        <dbReference type="ChEBI" id="CHEBI:64563"/>
        <dbReference type="ChEBI" id="CHEBI:72999"/>
    </reaction>
    <physiologicalReaction direction="left-to-right" evidence="23">
        <dbReference type="Rhea" id="RHEA:41385"/>
    </physiologicalReaction>
</comment>
<dbReference type="Gene3D" id="2.60.60.20">
    <property type="entry name" value="PLAT/LH2 domain"/>
    <property type="match status" value="1"/>
</dbReference>